<sequence>MNGNKKQWAIGPLNPVTIYRHRNSNSPDKCLEWLDKQDPQSVVHISFGTFVSFSDDQIKGLAIGLEQSAQKFIWVLRDAYRGDIFTGEVRRAELPRGEWEHQEELVTSSTIEKALRRLMASKEGNDIRKRAVELGGAIWRSMDDRGASCMELDSFIAHISR</sequence>
<dbReference type="SUPFAM" id="SSF53756">
    <property type="entry name" value="UDP-Glycosyltransferase/glycogen phosphorylase"/>
    <property type="match status" value="1"/>
</dbReference>
<reference evidence="1 2" key="1">
    <citation type="journal article" date="2018" name="PLoS Genet.">
        <title>Population sequencing reveals clonal diversity and ancestral inbreeding in the grapevine cultivar Chardonnay.</title>
        <authorList>
            <person name="Roach M.J."/>
            <person name="Johnson D.L."/>
            <person name="Bohlmann J."/>
            <person name="van Vuuren H.J."/>
            <person name="Jones S.J."/>
            <person name="Pretorius I.S."/>
            <person name="Schmidt S.A."/>
            <person name="Borneman A.R."/>
        </authorList>
    </citation>
    <scope>NUCLEOTIDE SEQUENCE [LARGE SCALE GENOMIC DNA]</scope>
    <source>
        <strain evidence="2">cv. Chardonnay</strain>
        <tissue evidence="1">Leaf</tissue>
    </source>
</reference>
<comment type="caution">
    <text evidence="1">The sequence shown here is derived from an EMBL/GenBank/DDBJ whole genome shotgun (WGS) entry which is preliminary data.</text>
</comment>
<organism evidence="1 2">
    <name type="scientific">Vitis vinifera</name>
    <name type="common">Grape</name>
    <dbReference type="NCBI Taxonomy" id="29760"/>
    <lineage>
        <taxon>Eukaryota</taxon>
        <taxon>Viridiplantae</taxon>
        <taxon>Streptophyta</taxon>
        <taxon>Embryophyta</taxon>
        <taxon>Tracheophyta</taxon>
        <taxon>Spermatophyta</taxon>
        <taxon>Magnoliopsida</taxon>
        <taxon>eudicotyledons</taxon>
        <taxon>Gunneridae</taxon>
        <taxon>Pentapetalae</taxon>
        <taxon>rosids</taxon>
        <taxon>Vitales</taxon>
        <taxon>Vitaceae</taxon>
        <taxon>Viteae</taxon>
        <taxon>Vitis</taxon>
    </lineage>
</organism>
<dbReference type="Proteomes" id="UP000288805">
    <property type="component" value="Unassembled WGS sequence"/>
</dbReference>
<gene>
    <name evidence="1" type="primary">ZOG1_2</name>
    <name evidence="1" type="ORF">CK203_069418</name>
</gene>
<dbReference type="EMBL" id="QGNW01002588">
    <property type="protein sequence ID" value="RVW16508.1"/>
    <property type="molecule type" value="Genomic_DNA"/>
</dbReference>
<proteinExistence type="predicted"/>
<accession>A0A438BZW6</accession>
<dbReference type="GO" id="GO:0008194">
    <property type="term" value="F:UDP-glycosyltransferase activity"/>
    <property type="evidence" value="ECO:0007669"/>
    <property type="project" value="UniProtKB-ARBA"/>
</dbReference>
<dbReference type="GO" id="GO:1901135">
    <property type="term" value="P:carbohydrate derivative metabolic process"/>
    <property type="evidence" value="ECO:0007669"/>
    <property type="project" value="UniProtKB-ARBA"/>
</dbReference>
<dbReference type="PANTHER" id="PTHR48044">
    <property type="entry name" value="GLYCOSYLTRANSFERASE"/>
    <property type="match status" value="1"/>
</dbReference>
<dbReference type="Gene3D" id="3.40.50.2000">
    <property type="entry name" value="Glycogen Phosphorylase B"/>
    <property type="match status" value="4"/>
</dbReference>
<protein>
    <submittedName>
        <fullName evidence="1">Zeatin O-glucosyltransferase</fullName>
    </submittedName>
</protein>
<dbReference type="PANTHER" id="PTHR48044:SF22">
    <property type="entry name" value="GLYCOSYLTRANSFERASE"/>
    <property type="match status" value="1"/>
</dbReference>
<keyword evidence="1" id="KW-0808">Transferase</keyword>
<evidence type="ECO:0000313" key="1">
    <source>
        <dbReference type="EMBL" id="RVW16508.1"/>
    </source>
</evidence>
<dbReference type="AlphaFoldDB" id="A0A438BZW6"/>
<name>A0A438BZW6_VITVI</name>
<evidence type="ECO:0000313" key="2">
    <source>
        <dbReference type="Proteomes" id="UP000288805"/>
    </source>
</evidence>